<feature type="compositionally biased region" description="Polar residues" evidence="1">
    <location>
        <begin position="113"/>
        <end position="132"/>
    </location>
</feature>
<feature type="region of interest" description="Disordered" evidence="1">
    <location>
        <begin position="42"/>
        <end position="132"/>
    </location>
</feature>
<evidence type="ECO:0000313" key="2">
    <source>
        <dbReference type="EMBL" id="KAK8596447.1"/>
    </source>
</evidence>
<reference evidence="2 3" key="1">
    <citation type="journal article" date="2024" name="G3 (Bethesda)">
        <title>Genome assembly of Hibiscus sabdariffa L. provides insights into metabolisms of medicinal natural products.</title>
        <authorList>
            <person name="Kim T."/>
        </authorList>
    </citation>
    <scope>NUCLEOTIDE SEQUENCE [LARGE SCALE GENOMIC DNA]</scope>
    <source>
        <strain evidence="2">TK-2024</strain>
        <tissue evidence="2">Old leaves</tissue>
    </source>
</reference>
<dbReference type="Proteomes" id="UP001472677">
    <property type="component" value="Unassembled WGS sequence"/>
</dbReference>
<gene>
    <name evidence="2" type="ORF">V6N12_064936</name>
</gene>
<proteinExistence type="predicted"/>
<organism evidence="2 3">
    <name type="scientific">Hibiscus sabdariffa</name>
    <name type="common">roselle</name>
    <dbReference type="NCBI Taxonomy" id="183260"/>
    <lineage>
        <taxon>Eukaryota</taxon>
        <taxon>Viridiplantae</taxon>
        <taxon>Streptophyta</taxon>
        <taxon>Embryophyta</taxon>
        <taxon>Tracheophyta</taxon>
        <taxon>Spermatophyta</taxon>
        <taxon>Magnoliopsida</taxon>
        <taxon>eudicotyledons</taxon>
        <taxon>Gunneridae</taxon>
        <taxon>Pentapetalae</taxon>
        <taxon>rosids</taxon>
        <taxon>malvids</taxon>
        <taxon>Malvales</taxon>
        <taxon>Malvaceae</taxon>
        <taxon>Malvoideae</taxon>
        <taxon>Hibiscus</taxon>
    </lineage>
</organism>
<accession>A0ABR2G794</accession>
<protein>
    <submittedName>
        <fullName evidence="2">Uncharacterized protein</fullName>
    </submittedName>
</protein>
<sequence>MVVSILMELILSSDEQNIRTVEVSKAGAKDSKSISSEFAAMITSMNSRRKNNSTYENKDGNPRSPRGSLGVSNLKTGENAAGSNTLVESEGSSSRRKQNKGFSKQQSFHKQRFFSSNIKNHGTSRSSIAIIS</sequence>
<dbReference type="EMBL" id="JBBPBM010000002">
    <property type="protein sequence ID" value="KAK8596447.1"/>
    <property type="molecule type" value="Genomic_DNA"/>
</dbReference>
<name>A0ABR2G794_9ROSI</name>
<evidence type="ECO:0000313" key="3">
    <source>
        <dbReference type="Proteomes" id="UP001472677"/>
    </source>
</evidence>
<comment type="caution">
    <text evidence="2">The sequence shown here is derived from an EMBL/GenBank/DDBJ whole genome shotgun (WGS) entry which is preliminary data.</text>
</comment>
<keyword evidence="3" id="KW-1185">Reference proteome</keyword>
<feature type="compositionally biased region" description="Polar residues" evidence="1">
    <location>
        <begin position="70"/>
        <end position="92"/>
    </location>
</feature>
<evidence type="ECO:0000256" key="1">
    <source>
        <dbReference type="SAM" id="MobiDB-lite"/>
    </source>
</evidence>